<keyword evidence="3" id="KW-0597">Phosphoprotein</keyword>
<dbReference type="PANTHER" id="PTHR45527">
    <property type="entry name" value="NONRIBOSOMAL PEPTIDE SYNTHETASE"/>
    <property type="match status" value="1"/>
</dbReference>
<dbReference type="Pfam" id="PF00501">
    <property type="entry name" value="AMP-binding"/>
    <property type="match status" value="1"/>
</dbReference>
<dbReference type="Gene3D" id="3.40.50.1820">
    <property type="entry name" value="alpha/beta hydrolase"/>
    <property type="match status" value="1"/>
</dbReference>
<dbReference type="Pfam" id="PF00668">
    <property type="entry name" value="Condensation"/>
    <property type="match status" value="1"/>
</dbReference>
<dbReference type="RefSeq" id="WP_188661390.1">
    <property type="nucleotide sequence ID" value="NZ_BMHV01000003.1"/>
</dbReference>
<dbReference type="GO" id="GO:0043041">
    <property type="term" value="P:amino acid activation for nonribosomal peptide biosynthetic process"/>
    <property type="evidence" value="ECO:0007669"/>
    <property type="project" value="TreeGrafter"/>
</dbReference>
<dbReference type="InterPro" id="IPR020845">
    <property type="entry name" value="AMP-binding_CS"/>
</dbReference>
<dbReference type="InterPro" id="IPR029058">
    <property type="entry name" value="AB_hydrolase_fold"/>
</dbReference>
<dbReference type="Pfam" id="PF13193">
    <property type="entry name" value="AMP-binding_C"/>
    <property type="match status" value="1"/>
</dbReference>
<dbReference type="FunFam" id="1.10.1200.10:FF:000005">
    <property type="entry name" value="Nonribosomal peptide synthetase 1"/>
    <property type="match status" value="1"/>
</dbReference>
<dbReference type="Proteomes" id="UP000632498">
    <property type="component" value="Unassembled WGS sequence"/>
</dbReference>
<dbReference type="Pfam" id="PF00550">
    <property type="entry name" value="PP-binding"/>
    <property type="match status" value="1"/>
</dbReference>
<dbReference type="CDD" id="cd19543">
    <property type="entry name" value="DCL_NRPS"/>
    <property type="match status" value="1"/>
</dbReference>
<dbReference type="InterPro" id="IPR000873">
    <property type="entry name" value="AMP-dep_synth/lig_dom"/>
</dbReference>
<dbReference type="InterPro" id="IPR010071">
    <property type="entry name" value="AA_adenyl_dom"/>
</dbReference>
<accession>A0A917BT24</accession>
<dbReference type="Gene3D" id="3.30.559.30">
    <property type="entry name" value="Nonribosomal peptide synthetase, condensation domain"/>
    <property type="match status" value="1"/>
</dbReference>
<dbReference type="InterPro" id="IPR025110">
    <property type="entry name" value="AMP-bd_C"/>
</dbReference>
<proteinExistence type="predicted"/>
<evidence type="ECO:0000259" key="4">
    <source>
        <dbReference type="PROSITE" id="PS50075"/>
    </source>
</evidence>
<evidence type="ECO:0000256" key="2">
    <source>
        <dbReference type="ARBA" id="ARBA00022450"/>
    </source>
</evidence>
<gene>
    <name evidence="5" type="primary">srfAC</name>
    <name evidence="5" type="ORF">GCM10011332_05870</name>
</gene>
<organism evidence="5 6">
    <name type="scientific">Terasakiella brassicae</name>
    <dbReference type="NCBI Taxonomy" id="1634917"/>
    <lineage>
        <taxon>Bacteria</taxon>
        <taxon>Pseudomonadati</taxon>
        <taxon>Pseudomonadota</taxon>
        <taxon>Alphaproteobacteria</taxon>
        <taxon>Rhodospirillales</taxon>
        <taxon>Terasakiellaceae</taxon>
        <taxon>Terasakiella</taxon>
    </lineage>
</organism>
<protein>
    <submittedName>
        <fullName evidence="5">Surfactin synthase subunit 3</fullName>
    </submittedName>
</protein>
<evidence type="ECO:0000313" key="5">
    <source>
        <dbReference type="EMBL" id="GGF55301.1"/>
    </source>
</evidence>
<reference evidence="5" key="1">
    <citation type="journal article" date="2014" name="Int. J. Syst. Evol. Microbiol.">
        <title>Complete genome sequence of Corynebacterium casei LMG S-19264T (=DSM 44701T), isolated from a smear-ripened cheese.</title>
        <authorList>
            <consortium name="US DOE Joint Genome Institute (JGI-PGF)"/>
            <person name="Walter F."/>
            <person name="Albersmeier A."/>
            <person name="Kalinowski J."/>
            <person name="Ruckert C."/>
        </authorList>
    </citation>
    <scope>NUCLEOTIDE SEQUENCE</scope>
    <source>
        <strain evidence="5">CGMCC 1.15254</strain>
    </source>
</reference>
<dbReference type="InterPro" id="IPR023213">
    <property type="entry name" value="CAT-like_dom_sf"/>
</dbReference>
<dbReference type="GO" id="GO:0003824">
    <property type="term" value="F:catalytic activity"/>
    <property type="evidence" value="ECO:0007669"/>
    <property type="project" value="InterPro"/>
</dbReference>
<dbReference type="AlphaFoldDB" id="A0A917BT24"/>
<dbReference type="SUPFAM" id="SSF47336">
    <property type="entry name" value="ACP-like"/>
    <property type="match status" value="1"/>
</dbReference>
<dbReference type="SUPFAM" id="SSF52777">
    <property type="entry name" value="CoA-dependent acyltransferases"/>
    <property type="match status" value="2"/>
</dbReference>
<keyword evidence="6" id="KW-1185">Reference proteome</keyword>
<comment type="caution">
    <text evidence="5">The sequence shown here is derived from an EMBL/GenBank/DDBJ whole genome shotgun (WGS) entry which is preliminary data.</text>
</comment>
<sequence length="1041" mass="118000">MKKEDLQDIYPLTPLQEGMLFHALFGDDQSTYVEQFSYLVTGSFAPDLFLKSWQDLVDRHDILRTAFEYEKTKQPCQIVLKKVRADTRFIDLSNLNRPEQDATLDQLRQENREKPFTPHAGQLARLCIVKLDTQRHEIIRTHHHILLDGWSSAILLQELMEIYSANVRGERPDLTPPVSSKPYFNWLHHRDTQSSLDFWAKYLKGTSATHLPFQRNKAGYCPAKHLLQLSEETTGALQTLTQKLRVTPAILCRAIWGVMLARYKGRNDILFASVVTVRPHDVPNIKDMVGLFINTIPVRVQIAEDMRFCDLLSQLQDEALCVDPHQYLALNDILNDTQKPDHLFAFENFHIDEGFQENMEKDAYGLTVERLIRHEHTHYDFTLAFNPGTCLSAEFSYNTNRFSPAQMQRMAGHFEQVLHQILATPEKTIRDIDILGPQERELILKGFNHHPQTAPSRLSVIERFKQQVERAPNAPAIVDGPTRLTYRELDQRSDALAHHLQKNFAVTGNPHVGVLLERSASLVCSFLSILKAGGVYVPLDPETPQARMDYILKDSEALCVLSNTQNLEKITTATPVCNLDQKWEGDITHFTPVQTNGLAYMTYTSGSTGQPKGAMVEEAGLLNLVNWHEQAFQLATGSRATLYASPAFDASLWEMVPNLLNGLCLYPVPDPVRLDVEKLITFLQENDISHTFLPPAICEDVSKTHDGKLSPKIKILTGGDVLKDIRAGDLEIYNNYGPTECSVVATSTRVHPDTQITIGQPIDNVQVYLLDQDLRPVPIGIEGEIYLGGIGLARGYWKQDDLTREKFIPHPFQPGARLYKTGDLAYWDEQGDLHFIGRNDDQVQVRGYRVELGEIENKLENHPDIDRAIVILDDHDQLVGFYLSAAKTSETDLKSALARLVPSYMVPQRLTPLDKLPLSERGKVDRKALAQQNQAHIITQAYRAPATETECTLQEIWQDVLESQQIGMDDNFFNIGGHSLSATRIMSRIRNKMALELPFHSLFDNPTIARLAHVIDDLQQQETSAPIRPTITRSKRRHAAQ</sequence>
<dbReference type="GO" id="GO:0005737">
    <property type="term" value="C:cytoplasm"/>
    <property type="evidence" value="ECO:0007669"/>
    <property type="project" value="TreeGrafter"/>
</dbReference>
<dbReference type="InterPro" id="IPR009081">
    <property type="entry name" value="PP-bd_ACP"/>
</dbReference>
<dbReference type="PROSITE" id="PS00455">
    <property type="entry name" value="AMP_BINDING"/>
    <property type="match status" value="1"/>
</dbReference>
<dbReference type="InterPro" id="IPR001242">
    <property type="entry name" value="Condensation_dom"/>
</dbReference>
<evidence type="ECO:0000313" key="6">
    <source>
        <dbReference type="Proteomes" id="UP000632498"/>
    </source>
</evidence>
<name>A0A917BT24_9PROT</name>
<dbReference type="FunFam" id="2.30.38.10:FF:000001">
    <property type="entry name" value="Non-ribosomal peptide synthetase PvdI"/>
    <property type="match status" value="1"/>
</dbReference>
<dbReference type="FunFam" id="3.40.50.980:FF:000001">
    <property type="entry name" value="Non-ribosomal peptide synthetase"/>
    <property type="match status" value="1"/>
</dbReference>
<dbReference type="SUPFAM" id="SSF56801">
    <property type="entry name" value="Acetyl-CoA synthetase-like"/>
    <property type="match status" value="1"/>
</dbReference>
<dbReference type="Gene3D" id="3.30.300.30">
    <property type="match status" value="1"/>
</dbReference>
<reference evidence="5" key="2">
    <citation type="submission" date="2020-09" db="EMBL/GenBank/DDBJ databases">
        <authorList>
            <person name="Sun Q."/>
            <person name="Zhou Y."/>
        </authorList>
    </citation>
    <scope>NUCLEOTIDE SEQUENCE</scope>
    <source>
        <strain evidence="5">CGMCC 1.15254</strain>
    </source>
</reference>
<evidence type="ECO:0000256" key="1">
    <source>
        <dbReference type="ARBA" id="ARBA00001957"/>
    </source>
</evidence>
<dbReference type="InterPro" id="IPR036736">
    <property type="entry name" value="ACP-like_sf"/>
</dbReference>
<dbReference type="Gene3D" id="3.30.559.10">
    <property type="entry name" value="Chloramphenicol acetyltransferase-like domain"/>
    <property type="match status" value="1"/>
</dbReference>
<dbReference type="PROSITE" id="PS50075">
    <property type="entry name" value="CARRIER"/>
    <property type="match status" value="1"/>
</dbReference>
<evidence type="ECO:0000256" key="3">
    <source>
        <dbReference type="ARBA" id="ARBA00022553"/>
    </source>
</evidence>
<dbReference type="Gene3D" id="3.40.50.980">
    <property type="match status" value="2"/>
</dbReference>
<dbReference type="InterPro" id="IPR045851">
    <property type="entry name" value="AMP-bd_C_sf"/>
</dbReference>
<dbReference type="GO" id="GO:0031177">
    <property type="term" value="F:phosphopantetheine binding"/>
    <property type="evidence" value="ECO:0007669"/>
    <property type="project" value="TreeGrafter"/>
</dbReference>
<feature type="domain" description="Carrier" evidence="4">
    <location>
        <begin position="944"/>
        <end position="1019"/>
    </location>
</feature>
<dbReference type="PANTHER" id="PTHR45527:SF1">
    <property type="entry name" value="FATTY ACID SYNTHASE"/>
    <property type="match status" value="1"/>
</dbReference>
<dbReference type="CDD" id="cd05930">
    <property type="entry name" value="A_NRPS"/>
    <property type="match status" value="1"/>
</dbReference>
<dbReference type="NCBIfam" id="TIGR01733">
    <property type="entry name" value="AA-adenyl-dom"/>
    <property type="match status" value="1"/>
</dbReference>
<dbReference type="Gene3D" id="2.30.38.10">
    <property type="entry name" value="Luciferase, Domain 3"/>
    <property type="match status" value="1"/>
</dbReference>
<keyword evidence="2" id="KW-0596">Phosphopantetheine</keyword>
<comment type="cofactor">
    <cofactor evidence="1">
        <name>pantetheine 4'-phosphate</name>
        <dbReference type="ChEBI" id="CHEBI:47942"/>
    </cofactor>
</comment>
<dbReference type="GO" id="GO:0044550">
    <property type="term" value="P:secondary metabolite biosynthetic process"/>
    <property type="evidence" value="ECO:0007669"/>
    <property type="project" value="TreeGrafter"/>
</dbReference>
<dbReference type="EMBL" id="BMHV01000003">
    <property type="protein sequence ID" value="GGF55301.1"/>
    <property type="molecule type" value="Genomic_DNA"/>
</dbReference>